<sequence>MDYKAIGDALTTIGKEITKANNKLDQVLEKLVEFENLEEQKKSAIAAIEADNFSDALELVKTLDKGKQKRLDLLQQEEEIRKTLESLRESAQATAEGKIPDNLSAQD</sequence>
<reference evidence="2 3" key="1">
    <citation type="submission" date="2019-07" db="EMBL/GenBank/DDBJ databases">
        <title>Reinekea sp. strain SSH23 genome sequencing and assembly.</title>
        <authorList>
            <person name="Kim I."/>
        </authorList>
    </citation>
    <scope>NUCLEOTIDE SEQUENCE [LARGE SCALE GENOMIC DNA]</scope>
    <source>
        <strain evidence="2 3">SSH23</strain>
    </source>
</reference>
<dbReference type="RefSeq" id="WP_147711901.1">
    <property type="nucleotide sequence ID" value="NZ_VKAD01000001.1"/>
</dbReference>
<name>A0A5C8Z4M1_9GAMM</name>
<keyword evidence="3" id="KW-1185">Reference proteome</keyword>
<dbReference type="OrthoDB" id="6199366at2"/>
<proteinExistence type="predicted"/>
<accession>A0A5C8Z4M1</accession>
<dbReference type="EMBL" id="VKAD01000001">
    <property type="protein sequence ID" value="TXR53045.1"/>
    <property type="molecule type" value="Genomic_DNA"/>
</dbReference>
<dbReference type="AlphaFoldDB" id="A0A5C8Z4M1"/>
<comment type="caution">
    <text evidence="2">The sequence shown here is derived from an EMBL/GenBank/DDBJ whole genome shotgun (WGS) entry which is preliminary data.</text>
</comment>
<evidence type="ECO:0000256" key="1">
    <source>
        <dbReference type="SAM" id="MobiDB-lite"/>
    </source>
</evidence>
<feature type="region of interest" description="Disordered" evidence="1">
    <location>
        <begin position="87"/>
        <end position="107"/>
    </location>
</feature>
<dbReference type="Proteomes" id="UP000321764">
    <property type="component" value="Unassembled WGS sequence"/>
</dbReference>
<evidence type="ECO:0000313" key="3">
    <source>
        <dbReference type="Proteomes" id="UP000321764"/>
    </source>
</evidence>
<evidence type="ECO:0000313" key="2">
    <source>
        <dbReference type="EMBL" id="TXR53045.1"/>
    </source>
</evidence>
<organism evidence="2 3">
    <name type="scientific">Reinekea thalattae</name>
    <dbReference type="NCBI Taxonomy" id="2593301"/>
    <lineage>
        <taxon>Bacteria</taxon>
        <taxon>Pseudomonadati</taxon>
        <taxon>Pseudomonadota</taxon>
        <taxon>Gammaproteobacteria</taxon>
        <taxon>Oceanospirillales</taxon>
        <taxon>Saccharospirillaceae</taxon>
        <taxon>Reinekea</taxon>
    </lineage>
</organism>
<gene>
    <name evidence="2" type="ORF">FME95_00240</name>
</gene>
<protein>
    <submittedName>
        <fullName evidence="2">Uncharacterized protein</fullName>
    </submittedName>
</protein>